<dbReference type="GO" id="GO:0051287">
    <property type="term" value="F:NAD binding"/>
    <property type="evidence" value="ECO:0007669"/>
    <property type="project" value="InterPro"/>
</dbReference>
<dbReference type="FunFam" id="3.40.50.720:FF:000095">
    <property type="entry name" value="NADP-dependent malic enzyme"/>
    <property type="match status" value="1"/>
</dbReference>
<dbReference type="InterPro" id="IPR037062">
    <property type="entry name" value="Malic_N_dom_sf"/>
</dbReference>
<dbReference type="Gene3D" id="3.40.50.10380">
    <property type="entry name" value="Malic enzyme, N-terminal domain"/>
    <property type="match status" value="1"/>
</dbReference>
<dbReference type="SUPFAM" id="SSF55729">
    <property type="entry name" value="Acyl-CoA N-acyltransferases (Nat)"/>
    <property type="match status" value="1"/>
</dbReference>
<sequence>MEALRPWDAFALRPLTDDDLPLLRHWLEKPHVRTWFEHPDHWLREARQRRTEFAWIRHFIALCGQTPVGFCQYYPYARGGENWHGSVPVDGSYSIDYLVGDETSLRRGLGARMVLALIRILRDVPDARRVIVRPDPANVASRQTLLAAGFAYDADNQLFILCPLHAVHDAPHRATPALQGKTSMSYTKEDVYRYHSQPRPGKLEVLPTKSGETQDDLTLAYSPGVADACRAIQADPAEAARLTGRSNLVAVISNGTAVLGLGDIGPLAGKPVMEGKGMLFKLFADVDVYDLELDCKDPDTLIQVVKALEPTFGGINLEDIKAPECFEIEAKLKAAMNIPVFHDDQHGTAVISGAGLLNAARIAGRRPEDMKTVIVGAGAAGIACARFYVSLGVARDNIWMFDSKGLIHQGRTDLHPTKAEFAQPAARAGHSLADAMTGAHLFLGLSKPGVITADMVRSMAPHPVIFACANPVPEITYAEAKAARPDVIMGTGRSDNPNQINNVSGFPFIFRGALDVRATEINEAMKVAAARALADLAREPVPAEVSAAYGGQSFTFGPDYIIPKPLDPRIIEWATPAVAQAAMKSGAARAPIADLNAYRDSLRARVAAAQKRAEALRAAWS</sequence>
<dbReference type="EC" id="2.3.1.-" evidence="7"/>
<dbReference type="GO" id="GO:0016747">
    <property type="term" value="F:acyltransferase activity, transferring groups other than amino-acyl groups"/>
    <property type="evidence" value="ECO:0007669"/>
    <property type="project" value="InterPro"/>
</dbReference>
<dbReference type="PROSITE" id="PS51186">
    <property type="entry name" value="GNAT"/>
    <property type="match status" value="1"/>
</dbReference>
<evidence type="ECO:0000256" key="5">
    <source>
        <dbReference type="SAM" id="Coils"/>
    </source>
</evidence>
<evidence type="ECO:0000256" key="1">
    <source>
        <dbReference type="ARBA" id="ARBA00001936"/>
    </source>
</evidence>
<accession>A0A9D2HEM4</accession>
<gene>
    <name evidence="7" type="ORF">H9962_06325</name>
</gene>
<comment type="cofactor">
    <cofactor evidence="1">
        <name>Mn(2+)</name>
        <dbReference type="ChEBI" id="CHEBI:29035"/>
    </cofactor>
</comment>
<evidence type="ECO:0000313" key="8">
    <source>
        <dbReference type="Proteomes" id="UP000824225"/>
    </source>
</evidence>
<dbReference type="InterPro" id="IPR051674">
    <property type="entry name" value="Malate_Decarboxylase"/>
</dbReference>
<dbReference type="SMART" id="SM01274">
    <property type="entry name" value="malic"/>
    <property type="match status" value="1"/>
</dbReference>
<organism evidence="7 8">
    <name type="scientific">Candidatus Mailhella merdigallinarum</name>
    <dbReference type="NCBI Taxonomy" id="2838658"/>
    <lineage>
        <taxon>Bacteria</taxon>
        <taxon>Pseudomonadati</taxon>
        <taxon>Thermodesulfobacteriota</taxon>
        <taxon>Desulfovibrionia</taxon>
        <taxon>Desulfovibrionales</taxon>
        <taxon>Desulfovibrionaceae</taxon>
        <taxon>Mailhella</taxon>
    </lineage>
</organism>
<dbReference type="SUPFAM" id="SSF51735">
    <property type="entry name" value="NAD(P)-binding Rossmann-fold domains"/>
    <property type="match status" value="1"/>
</dbReference>
<dbReference type="GO" id="GO:0004470">
    <property type="term" value="F:malic enzyme activity"/>
    <property type="evidence" value="ECO:0007669"/>
    <property type="project" value="InterPro"/>
</dbReference>
<evidence type="ECO:0000256" key="2">
    <source>
        <dbReference type="ARBA" id="ARBA00001946"/>
    </source>
</evidence>
<feature type="coiled-coil region" evidence="5">
    <location>
        <begin position="592"/>
        <end position="619"/>
    </location>
</feature>
<comment type="cofactor">
    <cofactor evidence="2">
        <name>Mg(2+)</name>
        <dbReference type="ChEBI" id="CHEBI:18420"/>
    </cofactor>
</comment>
<dbReference type="Gene3D" id="3.40.50.720">
    <property type="entry name" value="NAD(P)-binding Rossmann-like Domain"/>
    <property type="match status" value="1"/>
</dbReference>
<reference evidence="7" key="1">
    <citation type="journal article" date="2021" name="PeerJ">
        <title>Extensive microbial diversity within the chicken gut microbiome revealed by metagenomics and culture.</title>
        <authorList>
            <person name="Gilroy R."/>
            <person name="Ravi A."/>
            <person name="Getino M."/>
            <person name="Pursley I."/>
            <person name="Horton D.L."/>
            <person name="Alikhan N.F."/>
            <person name="Baker D."/>
            <person name="Gharbi K."/>
            <person name="Hall N."/>
            <person name="Watson M."/>
            <person name="Adriaenssens E.M."/>
            <person name="Foster-Nyarko E."/>
            <person name="Jarju S."/>
            <person name="Secka A."/>
            <person name="Antonio M."/>
            <person name="Oren A."/>
            <person name="Chaudhuri R.R."/>
            <person name="La Ragione R."/>
            <person name="Hildebrand F."/>
            <person name="Pallen M.J."/>
        </authorList>
    </citation>
    <scope>NUCLEOTIDE SEQUENCE</scope>
    <source>
        <strain evidence="7">CHK186-16707</strain>
    </source>
</reference>
<proteinExistence type="predicted"/>
<evidence type="ECO:0000313" key="7">
    <source>
        <dbReference type="EMBL" id="HJA08786.1"/>
    </source>
</evidence>
<dbReference type="EMBL" id="DXAN01000021">
    <property type="protein sequence ID" value="HJA08786.1"/>
    <property type="molecule type" value="Genomic_DNA"/>
</dbReference>
<reference evidence="7" key="2">
    <citation type="submission" date="2021-04" db="EMBL/GenBank/DDBJ databases">
        <authorList>
            <person name="Gilroy R."/>
        </authorList>
    </citation>
    <scope>NUCLEOTIDE SEQUENCE</scope>
    <source>
        <strain evidence="7">CHK186-16707</strain>
    </source>
</reference>
<dbReference type="PANTHER" id="PTHR43237">
    <property type="entry name" value="NADP-DEPENDENT MALIC ENZYME"/>
    <property type="match status" value="1"/>
</dbReference>
<dbReference type="FunFam" id="3.40.50.10380:FF:000003">
    <property type="entry name" value="NADP-dependent malic enzyme"/>
    <property type="match status" value="1"/>
</dbReference>
<dbReference type="SUPFAM" id="SSF53223">
    <property type="entry name" value="Aminoacid dehydrogenase-like, N-terminal domain"/>
    <property type="match status" value="1"/>
</dbReference>
<dbReference type="Pfam" id="PF03949">
    <property type="entry name" value="Malic_M"/>
    <property type="match status" value="1"/>
</dbReference>
<feature type="domain" description="N-acetyltransferase" evidence="6">
    <location>
        <begin position="10"/>
        <end position="189"/>
    </location>
</feature>
<dbReference type="InterPro" id="IPR012302">
    <property type="entry name" value="Malic_NAD-bd"/>
</dbReference>
<keyword evidence="7" id="KW-0808">Transferase</keyword>
<keyword evidence="5" id="KW-0175">Coiled coil</keyword>
<protein>
    <submittedName>
        <fullName evidence="7">GNAT family N-acetyltransferase</fullName>
        <ecNumber evidence="7">2.3.1.-</ecNumber>
    </submittedName>
</protein>
<dbReference type="InterPro" id="IPR000182">
    <property type="entry name" value="GNAT_dom"/>
</dbReference>
<dbReference type="InterPro" id="IPR046346">
    <property type="entry name" value="Aminoacid_DH-like_N_sf"/>
</dbReference>
<dbReference type="Pfam" id="PF13523">
    <property type="entry name" value="Acetyltransf_8"/>
    <property type="match status" value="1"/>
</dbReference>
<dbReference type="PANTHER" id="PTHR43237:SF4">
    <property type="entry name" value="NADP-DEPENDENT MALIC ENZYME"/>
    <property type="match status" value="1"/>
</dbReference>
<dbReference type="CDD" id="cd05311">
    <property type="entry name" value="NAD_bind_2_malic_enz"/>
    <property type="match status" value="1"/>
</dbReference>
<evidence type="ECO:0000259" key="6">
    <source>
        <dbReference type="PROSITE" id="PS51186"/>
    </source>
</evidence>
<name>A0A9D2HEM4_9BACT</name>
<dbReference type="Proteomes" id="UP000824225">
    <property type="component" value="Unassembled WGS sequence"/>
</dbReference>
<dbReference type="InterPro" id="IPR036291">
    <property type="entry name" value="NAD(P)-bd_dom_sf"/>
</dbReference>
<keyword evidence="3" id="KW-0479">Metal-binding</keyword>
<dbReference type="GO" id="GO:0016616">
    <property type="term" value="F:oxidoreductase activity, acting on the CH-OH group of donors, NAD or NADP as acceptor"/>
    <property type="evidence" value="ECO:0007669"/>
    <property type="project" value="InterPro"/>
</dbReference>
<dbReference type="InterPro" id="IPR045213">
    <property type="entry name" value="Malic_NAD-bd_bact_type"/>
</dbReference>
<dbReference type="InterPro" id="IPR016181">
    <property type="entry name" value="Acyl_CoA_acyltransferase"/>
</dbReference>
<comment type="caution">
    <text evidence="7">The sequence shown here is derived from an EMBL/GenBank/DDBJ whole genome shotgun (WGS) entry which is preliminary data.</text>
</comment>
<dbReference type="AlphaFoldDB" id="A0A9D2HEM4"/>
<dbReference type="InterPro" id="IPR012301">
    <property type="entry name" value="Malic_N_dom"/>
</dbReference>
<keyword evidence="4" id="KW-0560">Oxidoreductase</keyword>
<keyword evidence="7" id="KW-0012">Acyltransferase</keyword>
<dbReference type="Pfam" id="PF00390">
    <property type="entry name" value="malic"/>
    <property type="match status" value="1"/>
</dbReference>
<dbReference type="GO" id="GO:0046872">
    <property type="term" value="F:metal ion binding"/>
    <property type="evidence" value="ECO:0007669"/>
    <property type="project" value="UniProtKB-KW"/>
</dbReference>
<evidence type="ECO:0000256" key="3">
    <source>
        <dbReference type="ARBA" id="ARBA00022723"/>
    </source>
</evidence>
<dbReference type="Gene3D" id="3.40.630.30">
    <property type="match status" value="1"/>
</dbReference>
<evidence type="ECO:0000256" key="4">
    <source>
        <dbReference type="ARBA" id="ARBA00023002"/>
    </source>
</evidence>
<dbReference type="SMART" id="SM00919">
    <property type="entry name" value="Malic_M"/>
    <property type="match status" value="1"/>
</dbReference>